<dbReference type="InterPro" id="IPR012338">
    <property type="entry name" value="Beta-lactam/transpept-like"/>
</dbReference>
<dbReference type="KEGG" id="mcos:GM418_24130"/>
<dbReference type="Pfam" id="PF00144">
    <property type="entry name" value="Beta-lactamase"/>
    <property type="match status" value="1"/>
</dbReference>
<gene>
    <name evidence="3" type="ORF">GM418_24130</name>
</gene>
<sequence>MKRRLCPLAIILLIFSLVSCNPTAKQDAEIVQGLSKDTLESALNAVKEYVDEGKLAGVSVMVIKNGETVLSEQYGYADLSSKKAIDDQTIFRAFSMTKPVTAAALMTLYDEGKFQLDDKVSDYIPEFGNTQVYNSETKTLEPQEKPMTIRNILTHTSGLTYGWDMNSYVDSLYRVNGASGWDGVLADKMKELAKIPLKYQPGTKWEYGLSIDLVGYLVEVLSGTPLDEYFKTKIYEPLKMDDSGFYVPEEKHDRFTRIYSLDENGKLVSPQNPMQDNFKKPATLFSGGGGSLTTVEDYSRFAQMLLNGGELDGVRILKESTVKMMMSNQLPEGVSYEETGGYGLGGSFNPESSQYGWSGAASTFFTVDTKNDMAVLAFTQFMPFDIGYALEFNKIVHEAIVK</sequence>
<keyword evidence="3" id="KW-0378">Hydrolase</keyword>
<evidence type="ECO:0000313" key="3">
    <source>
        <dbReference type="EMBL" id="QGY46635.1"/>
    </source>
</evidence>
<dbReference type="PROSITE" id="PS51257">
    <property type="entry name" value="PROKAR_LIPOPROTEIN"/>
    <property type="match status" value="1"/>
</dbReference>
<dbReference type="GO" id="GO:0016787">
    <property type="term" value="F:hydrolase activity"/>
    <property type="evidence" value="ECO:0007669"/>
    <property type="project" value="UniProtKB-KW"/>
</dbReference>
<dbReference type="PANTHER" id="PTHR43283">
    <property type="entry name" value="BETA-LACTAMASE-RELATED"/>
    <property type="match status" value="1"/>
</dbReference>
<dbReference type="RefSeq" id="WP_158869763.1">
    <property type="nucleotide sequence ID" value="NZ_CP046401.1"/>
</dbReference>
<keyword evidence="4" id="KW-1185">Reference proteome</keyword>
<accession>A0A6I6JU57</accession>
<reference evidence="3 4" key="1">
    <citation type="submission" date="2019-11" db="EMBL/GenBank/DDBJ databases">
        <authorList>
            <person name="Zheng R.K."/>
            <person name="Sun C.M."/>
        </authorList>
    </citation>
    <scope>NUCLEOTIDE SEQUENCE [LARGE SCALE GENOMIC DNA]</scope>
    <source>
        <strain evidence="3 4">WC007</strain>
    </source>
</reference>
<protein>
    <submittedName>
        <fullName evidence="3">Serine hydrolase</fullName>
    </submittedName>
</protein>
<evidence type="ECO:0000256" key="1">
    <source>
        <dbReference type="SAM" id="SignalP"/>
    </source>
</evidence>
<dbReference type="AlphaFoldDB" id="A0A6I6JU57"/>
<keyword evidence="1" id="KW-0732">Signal</keyword>
<dbReference type="EMBL" id="CP046401">
    <property type="protein sequence ID" value="QGY46635.1"/>
    <property type="molecule type" value="Genomic_DNA"/>
</dbReference>
<dbReference type="PANTHER" id="PTHR43283:SF3">
    <property type="entry name" value="BETA-LACTAMASE FAMILY PROTEIN (AFU_ORTHOLOGUE AFUA_5G07500)"/>
    <property type="match status" value="1"/>
</dbReference>
<feature type="signal peptide" evidence="1">
    <location>
        <begin position="1"/>
        <end position="24"/>
    </location>
</feature>
<proteinExistence type="predicted"/>
<dbReference type="SUPFAM" id="SSF56601">
    <property type="entry name" value="beta-lactamase/transpeptidase-like"/>
    <property type="match status" value="1"/>
</dbReference>
<feature type="domain" description="Beta-lactamase-related" evidence="2">
    <location>
        <begin position="45"/>
        <end position="383"/>
    </location>
</feature>
<dbReference type="InterPro" id="IPR001466">
    <property type="entry name" value="Beta-lactam-related"/>
</dbReference>
<evidence type="ECO:0000313" key="4">
    <source>
        <dbReference type="Proteomes" id="UP000428260"/>
    </source>
</evidence>
<feature type="chain" id="PRO_5026224074" evidence="1">
    <location>
        <begin position="25"/>
        <end position="402"/>
    </location>
</feature>
<dbReference type="Gene3D" id="3.40.710.10">
    <property type="entry name" value="DD-peptidase/beta-lactamase superfamily"/>
    <property type="match status" value="1"/>
</dbReference>
<dbReference type="Proteomes" id="UP000428260">
    <property type="component" value="Chromosome"/>
</dbReference>
<name>A0A6I6JU57_9BACT</name>
<dbReference type="InterPro" id="IPR050789">
    <property type="entry name" value="Diverse_Enzym_Activities"/>
</dbReference>
<evidence type="ECO:0000259" key="2">
    <source>
        <dbReference type="Pfam" id="PF00144"/>
    </source>
</evidence>
<organism evidence="3 4">
    <name type="scientific">Maribellus comscasis</name>
    <dbReference type="NCBI Taxonomy" id="2681766"/>
    <lineage>
        <taxon>Bacteria</taxon>
        <taxon>Pseudomonadati</taxon>
        <taxon>Bacteroidota</taxon>
        <taxon>Bacteroidia</taxon>
        <taxon>Marinilabiliales</taxon>
        <taxon>Prolixibacteraceae</taxon>
        <taxon>Maribellus</taxon>
    </lineage>
</organism>